<evidence type="ECO:0000259" key="5">
    <source>
        <dbReference type="Pfam" id="PF00248"/>
    </source>
</evidence>
<feature type="binding site" evidence="3">
    <location>
        <position position="98"/>
    </location>
    <ligand>
        <name>substrate</name>
    </ligand>
</feature>
<dbReference type="EMBL" id="MU128937">
    <property type="protein sequence ID" value="KAF9516673.1"/>
    <property type="molecule type" value="Genomic_DNA"/>
</dbReference>
<dbReference type="InterPro" id="IPR023210">
    <property type="entry name" value="NADP_OxRdtase_dom"/>
</dbReference>
<dbReference type="PANTHER" id="PTHR43827:SF13">
    <property type="entry name" value="ALDO_KETO REDUCTASE FAMILY PROTEIN"/>
    <property type="match status" value="1"/>
</dbReference>
<sequence length="276" mass="31512">MPRIGLGVYDMNNEEAYRCTKWALEAGYRLVDTAYWYENEASCGRAVLDFCAETGTPRSEIWYTTKLMHNHGREATHHAIRRSLKESGLDCIDLYLIHGPLGGPRARLESWEEIVKARDEGILRSIGVSNFGLKHLEEMRTAWETARTDGPGAEWAGVKPSVNQMDVHPFMARDAIVAFCRDHDIVVQAWAPLVRAMRFDHPVVLRIAKAHCKEPAQVLLRYSLQMDYAPIPKSVSNARIRSNIEVYDFELSNTEMKELHSLDERLVTDWEVTEAP</sequence>
<dbReference type="AlphaFoldDB" id="A0A9P6B2W9"/>
<evidence type="ECO:0000256" key="4">
    <source>
        <dbReference type="PIRSR" id="PIRSR000097-3"/>
    </source>
</evidence>
<dbReference type="PROSITE" id="PS00798">
    <property type="entry name" value="ALDOKETO_REDUCTASE_1"/>
    <property type="match status" value="1"/>
</dbReference>
<organism evidence="6 7">
    <name type="scientific">Hydnum rufescens UP504</name>
    <dbReference type="NCBI Taxonomy" id="1448309"/>
    <lineage>
        <taxon>Eukaryota</taxon>
        <taxon>Fungi</taxon>
        <taxon>Dikarya</taxon>
        <taxon>Basidiomycota</taxon>
        <taxon>Agaricomycotina</taxon>
        <taxon>Agaricomycetes</taxon>
        <taxon>Cantharellales</taxon>
        <taxon>Hydnaceae</taxon>
        <taxon>Hydnum</taxon>
    </lineage>
</organism>
<dbReference type="Pfam" id="PF00248">
    <property type="entry name" value="Aldo_ket_red"/>
    <property type="match status" value="1"/>
</dbReference>
<evidence type="ECO:0000256" key="1">
    <source>
        <dbReference type="ARBA" id="ARBA00023002"/>
    </source>
</evidence>
<keyword evidence="1" id="KW-0560">Oxidoreductase</keyword>
<dbReference type="PRINTS" id="PR00069">
    <property type="entry name" value="ALDKETRDTASE"/>
</dbReference>
<keyword evidence="7" id="KW-1185">Reference proteome</keyword>
<dbReference type="CDD" id="cd19071">
    <property type="entry name" value="AKR_AKR1-5-like"/>
    <property type="match status" value="1"/>
</dbReference>
<evidence type="ECO:0000256" key="3">
    <source>
        <dbReference type="PIRSR" id="PIRSR000097-2"/>
    </source>
</evidence>
<dbReference type="PIRSF" id="PIRSF000097">
    <property type="entry name" value="AKR"/>
    <property type="match status" value="1"/>
</dbReference>
<reference evidence="6" key="1">
    <citation type="journal article" date="2020" name="Nat. Commun.">
        <title>Large-scale genome sequencing of mycorrhizal fungi provides insights into the early evolution of symbiotic traits.</title>
        <authorList>
            <person name="Miyauchi S."/>
            <person name="Kiss E."/>
            <person name="Kuo A."/>
            <person name="Drula E."/>
            <person name="Kohler A."/>
            <person name="Sanchez-Garcia M."/>
            <person name="Morin E."/>
            <person name="Andreopoulos B."/>
            <person name="Barry K.W."/>
            <person name="Bonito G."/>
            <person name="Buee M."/>
            <person name="Carver A."/>
            <person name="Chen C."/>
            <person name="Cichocki N."/>
            <person name="Clum A."/>
            <person name="Culley D."/>
            <person name="Crous P.W."/>
            <person name="Fauchery L."/>
            <person name="Girlanda M."/>
            <person name="Hayes R.D."/>
            <person name="Keri Z."/>
            <person name="LaButti K."/>
            <person name="Lipzen A."/>
            <person name="Lombard V."/>
            <person name="Magnuson J."/>
            <person name="Maillard F."/>
            <person name="Murat C."/>
            <person name="Nolan M."/>
            <person name="Ohm R.A."/>
            <person name="Pangilinan J."/>
            <person name="Pereira M.F."/>
            <person name="Perotto S."/>
            <person name="Peter M."/>
            <person name="Pfister S."/>
            <person name="Riley R."/>
            <person name="Sitrit Y."/>
            <person name="Stielow J.B."/>
            <person name="Szollosi G."/>
            <person name="Zifcakova L."/>
            <person name="Stursova M."/>
            <person name="Spatafora J.W."/>
            <person name="Tedersoo L."/>
            <person name="Vaario L.M."/>
            <person name="Yamada A."/>
            <person name="Yan M."/>
            <person name="Wang P."/>
            <person name="Xu J."/>
            <person name="Bruns T."/>
            <person name="Baldrian P."/>
            <person name="Vilgalys R."/>
            <person name="Dunand C."/>
            <person name="Henrissat B."/>
            <person name="Grigoriev I.V."/>
            <person name="Hibbett D."/>
            <person name="Nagy L.G."/>
            <person name="Martin F.M."/>
        </authorList>
    </citation>
    <scope>NUCLEOTIDE SEQUENCE</scope>
    <source>
        <strain evidence="6">UP504</strain>
    </source>
</reference>
<feature type="site" description="Lowers pKa of active site Tyr" evidence="4">
    <location>
        <position position="66"/>
    </location>
</feature>
<dbReference type="InterPro" id="IPR020471">
    <property type="entry name" value="AKR"/>
</dbReference>
<dbReference type="SUPFAM" id="SSF51430">
    <property type="entry name" value="NAD(P)-linked oxidoreductase"/>
    <property type="match status" value="1"/>
</dbReference>
<evidence type="ECO:0000313" key="7">
    <source>
        <dbReference type="Proteomes" id="UP000886523"/>
    </source>
</evidence>
<dbReference type="Gene3D" id="3.20.20.100">
    <property type="entry name" value="NADP-dependent oxidoreductase domain"/>
    <property type="match status" value="1"/>
</dbReference>
<dbReference type="GO" id="GO:0016616">
    <property type="term" value="F:oxidoreductase activity, acting on the CH-OH group of donors, NAD or NADP as acceptor"/>
    <property type="evidence" value="ECO:0007669"/>
    <property type="project" value="UniProtKB-ARBA"/>
</dbReference>
<feature type="domain" description="NADP-dependent oxidoreductase" evidence="5">
    <location>
        <begin position="10"/>
        <end position="263"/>
    </location>
</feature>
<dbReference type="Proteomes" id="UP000886523">
    <property type="component" value="Unassembled WGS sequence"/>
</dbReference>
<feature type="active site" description="Proton donor" evidence="2">
    <location>
        <position position="37"/>
    </location>
</feature>
<accession>A0A9P6B2W9</accession>
<dbReference type="InterPro" id="IPR018170">
    <property type="entry name" value="Aldo/ket_reductase_CS"/>
</dbReference>
<name>A0A9P6B2W9_9AGAM</name>
<comment type="caution">
    <text evidence="6">The sequence shown here is derived from an EMBL/GenBank/DDBJ whole genome shotgun (WGS) entry which is preliminary data.</text>
</comment>
<gene>
    <name evidence="6" type="ORF">BS47DRAFT_1371644</name>
</gene>
<proteinExistence type="predicted"/>
<dbReference type="InterPro" id="IPR036812">
    <property type="entry name" value="NAD(P)_OxRdtase_dom_sf"/>
</dbReference>
<dbReference type="FunFam" id="3.20.20.100:FF:000002">
    <property type="entry name" value="2,5-diketo-D-gluconic acid reductase A"/>
    <property type="match status" value="1"/>
</dbReference>
<evidence type="ECO:0000313" key="6">
    <source>
        <dbReference type="EMBL" id="KAF9516673.1"/>
    </source>
</evidence>
<dbReference type="PANTHER" id="PTHR43827">
    <property type="entry name" value="2,5-DIKETO-D-GLUCONIC ACID REDUCTASE"/>
    <property type="match status" value="1"/>
</dbReference>
<dbReference type="PROSITE" id="PS00063">
    <property type="entry name" value="ALDOKETO_REDUCTASE_3"/>
    <property type="match status" value="1"/>
</dbReference>
<protein>
    <recommendedName>
        <fullName evidence="5">NADP-dependent oxidoreductase domain-containing protein</fullName>
    </recommendedName>
</protein>
<dbReference type="OrthoDB" id="416253at2759"/>
<evidence type="ECO:0000256" key="2">
    <source>
        <dbReference type="PIRSR" id="PIRSR000097-1"/>
    </source>
</evidence>